<dbReference type="EMBL" id="JAWSTH010000038">
    <property type="protein sequence ID" value="MDW5595698.1"/>
    <property type="molecule type" value="Genomic_DNA"/>
</dbReference>
<dbReference type="InterPro" id="IPR011251">
    <property type="entry name" value="Luciferase-like_dom"/>
</dbReference>
<evidence type="ECO:0000259" key="2">
    <source>
        <dbReference type="Pfam" id="PF00296"/>
    </source>
</evidence>
<name>A0ABU4HQY1_9ACTN</name>
<keyword evidence="4" id="KW-1185">Reference proteome</keyword>
<evidence type="ECO:0000313" key="3">
    <source>
        <dbReference type="EMBL" id="MDW5595698.1"/>
    </source>
</evidence>
<comment type="similarity">
    <text evidence="1">To bacterial alkanal monooxygenase alpha and beta chains.</text>
</comment>
<dbReference type="SUPFAM" id="SSF51679">
    <property type="entry name" value="Bacterial luciferase-like"/>
    <property type="match status" value="1"/>
</dbReference>
<protein>
    <submittedName>
        <fullName evidence="3">LLM class flavin-dependent oxidoreductase</fullName>
        <ecNumber evidence="3">1.-.-.-</ecNumber>
    </submittedName>
</protein>
<dbReference type="EC" id="1.-.-.-" evidence="3"/>
<evidence type="ECO:0000256" key="1">
    <source>
        <dbReference type="ARBA" id="ARBA00007789"/>
    </source>
</evidence>
<dbReference type="PANTHER" id="PTHR30137:SF6">
    <property type="entry name" value="LUCIFERASE-LIKE MONOOXYGENASE"/>
    <property type="match status" value="1"/>
</dbReference>
<dbReference type="RefSeq" id="WP_318598034.1">
    <property type="nucleotide sequence ID" value="NZ_JAWSTH010000038.1"/>
</dbReference>
<dbReference type="InterPro" id="IPR050766">
    <property type="entry name" value="Bact_Lucif_Oxidored"/>
</dbReference>
<dbReference type="PANTHER" id="PTHR30137">
    <property type="entry name" value="LUCIFERASE-LIKE MONOOXYGENASE"/>
    <property type="match status" value="1"/>
</dbReference>
<organism evidence="3 4">
    <name type="scientific">Conexibacter stalactiti</name>
    <dbReference type="NCBI Taxonomy" id="1940611"/>
    <lineage>
        <taxon>Bacteria</taxon>
        <taxon>Bacillati</taxon>
        <taxon>Actinomycetota</taxon>
        <taxon>Thermoleophilia</taxon>
        <taxon>Solirubrobacterales</taxon>
        <taxon>Conexibacteraceae</taxon>
        <taxon>Conexibacter</taxon>
    </lineage>
</organism>
<gene>
    <name evidence="3" type="ORF">R7226_15215</name>
</gene>
<evidence type="ECO:0000313" key="4">
    <source>
        <dbReference type="Proteomes" id="UP001284601"/>
    </source>
</evidence>
<dbReference type="GO" id="GO:0016491">
    <property type="term" value="F:oxidoreductase activity"/>
    <property type="evidence" value="ECO:0007669"/>
    <property type="project" value="UniProtKB-KW"/>
</dbReference>
<dbReference type="NCBIfam" id="TIGR03558">
    <property type="entry name" value="oxido_grp_1"/>
    <property type="match status" value="1"/>
</dbReference>
<feature type="domain" description="Luciferase-like" evidence="2">
    <location>
        <begin position="16"/>
        <end position="302"/>
    </location>
</feature>
<dbReference type="Proteomes" id="UP001284601">
    <property type="component" value="Unassembled WGS sequence"/>
</dbReference>
<keyword evidence="3" id="KW-0560">Oxidoreductase</keyword>
<reference evidence="4" key="1">
    <citation type="submission" date="2023-07" db="EMBL/GenBank/DDBJ databases">
        <title>Conexibacter stalactiti sp. nov., isolated from stalactites in a lava cave and emended description of the genus Conexibacter.</title>
        <authorList>
            <person name="Lee S.D."/>
        </authorList>
    </citation>
    <scope>NUCLEOTIDE SEQUENCE [LARGE SCALE GENOMIC DNA]</scope>
    <source>
        <strain evidence="4">KCTC 39840</strain>
    </source>
</reference>
<proteinExistence type="predicted"/>
<sequence>MLRISVLDQSPIVEGSNGSEALHNTLDLARLTDRLGFHRYWVAEHHGGPMLASPSPEVLIGPLAAATERIRVGSGGVMLPHYSPLKVAENFSMLAGLAPGRIDLGIGRAPGSDGHTMLALQRDRRQAAPDDFPQQLAELLGYFEDDLPRGHPFARYSKWLPGRPQRPDVWLLGSSPQSALWAAELGVPYSFADFINPRGAAIAQDYRERFQSGKRSEAPEVNVGVWALAADSDEEAQLLSTSARMAMAMLRQGRLIEVPTVERAVRFLESQGSEIAGAPAGRRTIVGTPARVREGIEQVAEEYGAGEVVVITITHDHAARRRSYELIAEQFGLSASPNHTHPGVAMQS</sequence>
<dbReference type="Pfam" id="PF00296">
    <property type="entry name" value="Bac_luciferase"/>
    <property type="match status" value="1"/>
</dbReference>
<comment type="caution">
    <text evidence="3">The sequence shown here is derived from an EMBL/GenBank/DDBJ whole genome shotgun (WGS) entry which is preliminary data.</text>
</comment>
<dbReference type="InterPro" id="IPR019949">
    <property type="entry name" value="CmoO-like"/>
</dbReference>
<dbReference type="Gene3D" id="3.20.20.30">
    <property type="entry name" value="Luciferase-like domain"/>
    <property type="match status" value="1"/>
</dbReference>
<accession>A0ABU4HQY1</accession>
<dbReference type="InterPro" id="IPR036661">
    <property type="entry name" value="Luciferase-like_sf"/>
</dbReference>